<keyword evidence="2" id="KW-1185">Reference proteome</keyword>
<protein>
    <submittedName>
        <fullName evidence="1">Uncharacterized protein</fullName>
    </submittedName>
</protein>
<reference evidence="1 2" key="1">
    <citation type="submission" date="2024-09" db="EMBL/GenBank/DDBJ databases">
        <authorList>
            <person name="Sun Q."/>
            <person name="Mori K."/>
        </authorList>
    </citation>
    <scope>NUCLEOTIDE SEQUENCE [LARGE SCALE GENOMIC DNA]</scope>
    <source>
        <strain evidence="1 2">CCM 7609</strain>
    </source>
</reference>
<proteinExistence type="predicted"/>
<comment type="caution">
    <text evidence="1">The sequence shown here is derived from an EMBL/GenBank/DDBJ whole genome shotgun (WGS) entry which is preliminary data.</text>
</comment>
<gene>
    <name evidence="1" type="ORF">ACFFX0_20280</name>
</gene>
<accession>A0ABV5G4K8</accession>
<dbReference type="Proteomes" id="UP001589575">
    <property type="component" value="Unassembled WGS sequence"/>
</dbReference>
<sequence length="73" mass="7433">MRLGRSVQGRQGLLTGGVAHGAQGLFGGRIEDVERLAGGAVNPSASDEELLGDLIQKLQLQAGGEGGHGWLLG</sequence>
<dbReference type="EMBL" id="JBHMFI010000001">
    <property type="protein sequence ID" value="MFB9073408.1"/>
    <property type="molecule type" value="Genomic_DNA"/>
</dbReference>
<name>A0ABV5G4K8_9MICC</name>
<organism evidence="1 2">
    <name type="scientific">Citricoccus parietis</name>
    <dbReference type="NCBI Taxonomy" id="592307"/>
    <lineage>
        <taxon>Bacteria</taxon>
        <taxon>Bacillati</taxon>
        <taxon>Actinomycetota</taxon>
        <taxon>Actinomycetes</taxon>
        <taxon>Micrococcales</taxon>
        <taxon>Micrococcaceae</taxon>
        <taxon>Citricoccus</taxon>
    </lineage>
</organism>
<evidence type="ECO:0000313" key="2">
    <source>
        <dbReference type="Proteomes" id="UP001589575"/>
    </source>
</evidence>
<evidence type="ECO:0000313" key="1">
    <source>
        <dbReference type="EMBL" id="MFB9073408.1"/>
    </source>
</evidence>